<dbReference type="InterPro" id="IPR001841">
    <property type="entry name" value="Znf_RING"/>
</dbReference>
<accession>A0AAV0I1N8</accession>
<dbReference type="GO" id="GO:0008270">
    <property type="term" value="F:zinc ion binding"/>
    <property type="evidence" value="ECO:0007669"/>
    <property type="project" value="UniProtKB-KW"/>
</dbReference>
<dbReference type="GO" id="GO:0061630">
    <property type="term" value="F:ubiquitin protein ligase activity"/>
    <property type="evidence" value="ECO:0007669"/>
    <property type="project" value="UniProtKB-EC"/>
</dbReference>
<dbReference type="PANTHER" id="PTHR46463:SF10">
    <property type="entry name" value="OS01G0926200 PROTEIN"/>
    <property type="match status" value="1"/>
</dbReference>
<evidence type="ECO:0000256" key="5">
    <source>
        <dbReference type="ARBA" id="ARBA00022771"/>
    </source>
</evidence>
<dbReference type="EC" id="2.3.2.27" evidence="2"/>
<comment type="catalytic activity">
    <reaction evidence="1">
        <text>S-ubiquitinyl-[E2 ubiquitin-conjugating enzyme]-L-cysteine + [acceptor protein]-L-lysine = [E2 ubiquitin-conjugating enzyme]-L-cysteine + N(6)-ubiquitinyl-[acceptor protein]-L-lysine.</text>
        <dbReference type="EC" id="2.3.2.27"/>
    </reaction>
</comment>
<gene>
    <name evidence="11" type="ORF">LITE_LOCUS6770</name>
    <name evidence="12" type="ORF">LITE_LOCUS6829</name>
</gene>
<organism evidence="12 13">
    <name type="scientific">Linum tenue</name>
    <dbReference type="NCBI Taxonomy" id="586396"/>
    <lineage>
        <taxon>Eukaryota</taxon>
        <taxon>Viridiplantae</taxon>
        <taxon>Streptophyta</taxon>
        <taxon>Embryophyta</taxon>
        <taxon>Tracheophyta</taxon>
        <taxon>Spermatophyta</taxon>
        <taxon>Magnoliopsida</taxon>
        <taxon>eudicotyledons</taxon>
        <taxon>Gunneridae</taxon>
        <taxon>Pentapetalae</taxon>
        <taxon>rosids</taxon>
        <taxon>fabids</taxon>
        <taxon>Malpighiales</taxon>
        <taxon>Linaceae</taxon>
        <taxon>Linum</taxon>
    </lineage>
</organism>
<dbReference type="EMBL" id="CAMGYJ010000003">
    <property type="protein sequence ID" value="CAI0390525.1"/>
    <property type="molecule type" value="Genomic_DNA"/>
</dbReference>
<keyword evidence="4" id="KW-0479">Metal-binding</keyword>
<evidence type="ECO:0000256" key="7">
    <source>
        <dbReference type="ARBA" id="ARBA00022833"/>
    </source>
</evidence>
<evidence type="ECO:0000256" key="3">
    <source>
        <dbReference type="ARBA" id="ARBA00022679"/>
    </source>
</evidence>
<protein>
    <recommendedName>
        <fullName evidence="2">RING-type E3 ubiquitin transferase</fullName>
        <ecNumber evidence="2">2.3.2.27</ecNumber>
    </recommendedName>
</protein>
<dbReference type="EMBL" id="CAMGYJ010000003">
    <property type="protein sequence ID" value="CAI0390653.1"/>
    <property type="molecule type" value="Genomic_DNA"/>
</dbReference>
<evidence type="ECO:0000313" key="12">
    <source>
        <dbReference type="EMBL" id="CAI0390653.1"/>
    </source>
</evidence>
<feature type="non-terminal residue" evidence="12">
    <location>
        <position position="149"/>
    </location>
</feature>
<reference evidence="12" key="1">
    <citation type="submission" date="2022-08" db="EMBL/GenBank/DDBJ databases">
        <authorList>
            <person name="Gutierrez-Valencia J."/>
        </authorList>
    </citation>
    <scope>NUCLEOTIDE SEQUENCE</scope>
</reference>
<sequence length="149" mass="16409">MGGFLSCLGLADSPAQNANGNHRDRSSESSSSLFMERGNQSGMSSKGENLVAVIYPSKLAATDLDDFLPSGAVDECPICLEEYDSQNPRTDMQCKHYFHLSCVLEWAQRSAACPICNQVTANSTTILIHIEVNILMLILTLDFFCRYSF</sequence>
<comment type="caution">
    <text evidence="12">The sequence shown here is derived from an EMBL/GenBank/DDBJ whole genome shotgun (WGS) entry which is preliminary data.</text>
</comment>
<feature type="domain" description="RING-type" evidence="10">
    <location>
        <begin position="76"/>
        <end position="117"/>
    </location>
</feature>
<evidence type="ECO:0000256" key="1">
    <source>
        <dbReference type="ARBA" id="ARBA00000900"/>
    </source>
</evidence>
<dbReference type="AlphaFoldDB" id="A0AAV0I1N8"/>
<dbReference type="PROSITE" id="PS50089">
    <property type="entry name" value="ZF_RING_2"/>
    <property type="match status" value="1"/>
</dbReference>
<dbReference type="SUPFAM" id="SSF57850">
    <property type="entry name" value="RING/U-box"/>
    <property type="match status" value="1"/>
</dbReference>
<evidence type="ECO:0000256" key="2">
    <source>
        <dbReference type="ARBA" id="ARBA00012483"/>
    </source>
</evidence>
<keyword evidence="3" id="KW-0808">Transferase</keyword>
<feature type="region of interest" description="Disordered" evidence="9">
    <location>
        <begin position="15"/>
        <end position="45"/>
    </location>
</feature>
<dbReference type="Gene3D" id="3.30.40.10">
    <property type="entry name" value="Zinc/RING finger domain, C3HC4 (zinc finger)"/>
    <property type="match status" value="1"/>
</dbReference>
<name>A0AAV0I1N8_9ROSI</name>
<evidence type="ECO:0000256" key="6">
    <source>
        <dbReference type="ARBA" id="ARBA00022786"/>
    </source>
</evidence>
<evidence type="ECO:0000256" key="8">
    <source>
        <dbReference type="PROSITE-ProRule" id="PRU00175"/>
    </source>
</evidence>
<keyword evidence="13" id="KW-1185">Reference proteome</keyword>
<keyword evidence="7" id="KW-0862">Zinc</keyword>
<dbReference type="SMART" id="SM00184">
    <property type="entry name" value="RING"/>
    <property type="match status" value="1"/>
</dbReference>
<evidence type="ECO:0000313" key="13">
    <source>
        <dbReference type="Proteomes" id="UP001154282"/>
    </source>
</evidence>
<keyword evidence="6" id="KW-0833">Ubl conjugation pathway</keyword>
<dbReference type="Pfam" id="PF13639">
    <property type="entry name" value="zf-RING_2"/>
    <property type="match status" value="1"/>
</dbReference>
<evidence type="ECO:0000256" key="4">
    <source>
        <dbReference type="ARBA" id="ARBA00022723"/>
    </source>
</evidence>
<keyword evidence="5 8" id="KW-0863">Zinc-finger</keyword>
<evidence type="ECO:0000259" key="10">
    <source>
        <dbReference type="PROSITE" id="PS50089"/>
    </source>
</evidence>
<evidence type="ECO:0000313" key="11">
    <source>
        <dbReference type="EMBL" id="CAI0390525.1"/>
    </source>
</evidence>
<dbReference type="PANTHER" id="PTHR46463">
    <property type="entry name" value="ZINC FINGER, RING/FYVE/PHD-TYPE"/>
    <property type="match status" value="1"/>
</dbReference>
<evidence type="ECO:0000256" key="9">
    <source>
        <dbReference type="SAM" id="MobiDB-lite"/>
    </source>
</evidence>
<proteinExistence type="predicted"/>
<dbReference type="Proteomes" id="UP001154282">
    <property type="component" value="Unassembled WGS sequence"/>
</dbReference>
<dbReference type="InterPro" id="IPR013083">
    <property type="entry name" value="Znf_RING/FYVE/PHD"/>
</dbReference>